<dbReference type="EMBL" id="JBHUFF010000009">
    <property type="protein sequence ID" value="MFD1799219.1"/>
    <property type="molecule type" value="Genomic_DNA"/>
</dbReference>
<proteinExistence type="predicted"/>
<reference evidence="3" key="1">
    <citation type="journal article" date="2019" name="Int. J. Syst. Evol. Microbiol.">
        <title>The Global Catalogue of Microorganisms (GCM) 10K type strain sequencing project: providing services to taxonomists for standard genome sequencing and annotation.</title>
        <authorList>
            <consortium name="The Broad Institute Genomics Platform"/>
            <consortium name="The Broad Institute Genome Sequencing Center for Infectious Disease"/>
            <person name="Wu L."/>
            <person name="Ma J."/>
        </authorList>
    </citation>
    <scope>NUCLEOTIDE SEQUENCE [LARGE SCALE GENOMIC DNA]</scope>
    <source>
        <strain evidence="3">KCTC 42143</strain>
    </source>
</reference>
<evidence type="ECO:0000256" key="1">
    <source>
        <dbReference type="SAM" id="MobiDB-lite"/>
    </source>
</evidence>
<dbReference type="RefSeq" id="WP_058918907.1">
    <property type="nucleotide sequence ID" value="NZ_JBHSQC010000004.1"/>
</dbReference>
<organism evidence="2 3">
    <name type="scientific">Carnobacterium antarcticum</name>
    <dbReference type="NCBI Taxonomy" id="2126436"/>
    <lineage>
        <taxon>Bacteria</taxon>
        <taxon>Bacillati</taxon>
        <taxon>Bacillota</taxon>
        <taxon>Bacilli</taxon>
        <taxon>Lactobacillales</taxon>
        <taxon>Carnobacteriaceae</taxon>
        <taxon>Carnobacterium</taxon>
    </lineage>
</organism>
<evidence type="ECO:0000313" key="2">
    <source>
        <dbReference type="EMBL" id="MFD1799219.1"/>
    </source>
</evidence>
<gene>
    <name evidence="2" type="ORF">ACFSBK_05005</name>
</gene>
<accession>A0ABW4NLB3</accession>
<evidence type="ECO:0000313" key="3">
    <source>
        <dbReference type="Proteomes" id="UP001597285"/>
    </source>
</evidence>
<sequence>MDNQGAGSGKEKSLIEAAALKAFKEDEKLDELPEEQLDKEPKEDAHPEDFKPFKDPEKLKKLKKEETTEEE</sequence>
<comment type="caution">
    <text evidence="2">The sequence shown here is derived from an EMBL/GenBank/DDBJ whole genome shotgun (WGS) entry which is preliminary data.</text>
</comment>
<name>A0ABW4NLB3_9LACT</name>
<keyword evidence="3" id="KW-1185">Reference proteome</keyword>
<feature type="region of interest" description="Disordered" evidence="1">
    <location>
        <begin position="23"/>
        <end position="71"/>
    </location>
</feature>
<dbReference type="Proteomes" id="UP001597285">
    <property type="component" value="Unassembled WGS sequence"/>
</dbReference>
<protein>
    <submittedName>
        <fullName evidence="2">Uncharacterized protein</fullName>
    </submittedName>
</protein>